<feature type="region of interest" description="Disordered" evidence="1">
    <location>
        <begin position="68"/>
        <end position="100"/>
    </location>
</feature>
<dbReference type="Proteomes" id="UP000799753">
    <property type="component" value="Unassembled WGS sequence"/>
</dbReference>
<reference evidence="2" key="1">
    <citation type="journal article" date="2020" name="Stud. Mycol.">
        <title>101 Dothideomycetes genomes: a test case for predicting lifestyles and emergence of pathogens.</title>
        <authorList>
            <person name="Haridas S."/>
            <person name="Albert R."/>
            <person name="Binder M."/>
            <person name="Bloem J."/>
            <person name="Labutti K."/>
            <person name="Salamov A."/>
            <person name="Andreopoulos B."/>
            <person name="Baker S."/>
            <person name="Barry K."/>
            <person name="Bills G."/>
            <person name="Bluhm B."/>
            <person name="Cannon C."/>
            <person name="Castanera R."/>
            <person name="Culley D."/>
            <person name="Daum C."/>
            <person name="Ezra D."/>
            <person name="Gonzalez J."/>
            <person name="Henrissat B."/>
            <person name="Kuo A."/>
            <person name="Liang C."/>
            <person name="Lipzen A."/>
            <person name="Lutzoni F."/>
            <person name="Magnuson J."/>
            <person name="Mondo S."/>
            <person name="Nolan M."/>
            <person name="Ohm R."/>
            <person name="Pangilinan J."/>
            <person name="Park H.-J."/>
            <person name="Ramirez L."/>
            <person name="Alfaro M."/>
            <person name="Sun H."/>
            <person name="Tritt A."/>
            <person name="Yoshinaga Y."/>
            <person name="Zwiers L.-H."/>
            <person name="Turgeon B."/>
            <person name="Goodwin S."/>
            <person name="Spatafora J."/>
            <person name="Crous P."/>
            <person name="Grigoriev I."/>
        </authorList>
    </citation>
    <scope>NUCLEOTIDE SEQUENCE</scope>
    <source>
        <strain evidence="2">CBS 473.64</strain>
    </source>
</reference>
<proteinExistence type="predicted"/>
<accession>A0A6A6RYL6</accession>
<keyword evidence="3" id="KW-1185">Reference proteome</keyword>
<evidence type="ECO:0000313" key="2">
    <source>
        <dbReference type="EMBL" id="KAF2640082.1"/>
    </source>
</evidence>
<protein>
    <submittedName>
        <fullName evidence="2">Uncharacterized protein</fullName>
    </submittedName>
</protein>
<evidence type="ECO:0000256" key="1">
    <source>
        <dbReference type="SAM" id="MobiDB-lite"/>
    </source>
</evidence>
<dbReference type="AlphaFoldDB" id="A0A6A6RYL6"/>
<name>A0A6A6RYL6_9PLEO</name>
<organism evidence="2 3">
    <name type="scientific">Massarina eburnea CBS 473.64</name>
    <dbReference type="NCBI Taxonomy" id="1395130"/>
    <lineage>
        <taxon>Eukaryota</taxon>
        <taxon>Fungi</taxon>
        <taxon>Dikarya</taxon>
        <taxon>Ascomycota</taxon>
        <taxon>Pezizomycotina</taxon>
        <taxon>Dothideomycetes</taxon>
        <taxon>Pleosporomycetidae</taxon>
        <taxon>Pleosporales</taxon>
        <taxon>Massarineae</taxon>
        <taxon>Massarinaceae</taxon>
        <taxon>Massarina</taxon>
    </lineage>
</organism>
<sequence length="100" mass="11709">MRPLLRRALQEFPSLLPYFRSGSTKTKTHRSKESSEGVKVHREMKIAYECDDTRKDFDKEGFLKLDDGDEKTISENKKEEKTISENKKDERGDLEKDISI</sequence>
<evidence type="ECO:0000313" key="3">
    <source>
        <dbReference type="Proteomes" id="UP000799753"/>
    </source>
</evidence>
<dbReference type="EMBL" id="MU006785">
    <property type="protein sequence ID" value="KAF2640082.1"/>
    <property type="molecule type" value="Genomic_DNA"/>
</dbReference>
<gene>
    <name evidence="2" type="ORF">P280DRAFT_27064</name>
</gene>